<dbReference type="AlphaFoldDB" id="A0A365GZP8"/>
<accession>A0A365GZP8</accession>
<dbReference type="InterPro" id="IPR025164">
    <property type="entry name" value="Toastrack_DUF4097"/>
</dbReference>
<reference evidence="2 3" key="1">
    <citation type="submission" date="2018-06" db="EMBL/GenBank/DDBJ databases">
        <title>Actinomadura craniellae sp. nov. isolated from marine sponge Craniella sp.</title>
        <authorList>
            <person name="Li L."/>
            <person name="Xu Q.H."/>
            <person name="Lin H.W."/>
            <person name="Lu Y.H."/>
        </authorList>
    </citation>
    <scope>NUCLEOTIDE SEQUENCE [LARGE SCALE GENOMIC DNA]</scope>
    <source>
        <strain evidence="2 3">LHW63021</strain>
    </source>
</reference>
<comment type="caution">
    <text evidence="2">The sequence shown here is derived from an EMBL/GenBank/DDBJ whole genome shotgun (WGS) entry which is preliminary data.</text>
</comment>
<dbReference type="OrthoDB" id="3252095at2"/>
<protein>
    <recommendedName>
        <fullName evidence="1">DUF4097 domain-containing protein</fullName>
    </recommendedName>
</protein>
<dbReference type="Proteomes" id="UP000251891">
    <property type="component" value="Unassembled WGS sequence"/>
</dbReference>
<organism evidence="2 3">
    <name type="scientific">Actinomadura craniellae</name>
    <dbReference type="NCBI Taxonomy" id="2231787"/>
    <lineage>
        <taxon>Bacteria</taxon>
        <taxon>Bacillati</taxon>
        <taxon>Actinomycetota</taxon>
        <taxon>Actinomycetes</taxon>
        <taxon>Streptosporangiales</taxon>
        <taxon>Thermomonosporaceae</taxon>
        <taxon>Actinomadura</taxon>
    </lineage>
</organism>
<proteinExistence type="predicted"/>
<gene>
    <name evidence="2" type="ORF">DPM19_26355</name>
</gene>
<keyword evidence="3" id="KW-1185">Reference proteome</keyword>
<sequence length="290" mass="30137">MPTFSTPHPISLTLDIVIGDVRIIAGDRADTVVEVRPGDRSRDVDVQAVEQTRVEYADGALLVKGPKRIGYLVLGPNKNTPSLEVQIELPAGSRVRGSLGMGDFHGTGRLGECEIHTGAGSIRLHHTGGARLKTGAGDILANRVAGDAEATTGIGAVHLREIDGTAVVKNSCGDNRLGQVTGAVRVKTASGDIVIDQAHGDVQARTAAGKIRVGEVRHGSVVLESGAGELEVGVQEGAAAWLDVRSTAGRVHNQLDASGPPAPDEQTVEVRARTGIGDIVISRSTPVPHE</sequence>
<evidence type="ECO:0000313" key="3">
    <source>
        <dbReference type="Proteomes" id="UP000251891"/>
    </source>
</evidence>
<dbReference type="PANTHER" id="PTHR34094:SF1">
    <property type="entry name" value="PROTEIN FAM185A"/>
    <property type="match status" value="1"/>
</dbReference>
<dbReference type="PANTHER" id="PTHR34094">
    <property type="match status" value="1"/>
</dbReference>
<dbReference type="EMBL" id="QLYX01000014">
    <property type="protein sequence ID" value="RAY12314.1"/>
    <property type="molecule type" value="Genomic_DNA"/>
</dbReference>
<evidence type="ECO:0000313" key="2">
    <source>
        <dbReference type="EMBL" id="RAY12314.1"/>
    </source>
</evidence>
<name>A0A365GZP8_9ACTN</name>
<feature type="domain" description="DUF4097" evidence="1">
    <location>
        <begin position="20"/>
        <end position="255"/>
    </location>
</feature>
<dbReference type="Pfam" id="PF13349">
    <property type="entry name" value="DUF4097"/>
    <property type="match status" value="1"/>
</dbReference>
<evidence type="ECO:0000259" key="1">
    <source>
        <dbReference type="Pfam" id="PF13349"/>
    </source>
</evidence>